<evidence type="ECO:0000256" key="10">
    <source>
        <dbReference type="SAM" id="MobiDB-lite"/>
    </source>
</evidence>
<dbReference type="CTD" id="8235904"/>
<feature type="compositionally biased region" description="Polar residues" evidence="10">
    <location>
        <begin position="492"/>
        <end position="510"/>
    </location>
</feature>
<evidence type="ECO:0000256" key="9">
    <source>
        <dbReference type="PIRNR" id="PIRNR017222"/>
    </source>
</evidence>
<keyword evidence="4 9" id="KW-0396">Initiation factor</keyword>
<dbReference type="GO" id="GO:0000049">
    <property type="term" value="F:tRNA binding"/>
    <property type="evidence" value="ECO:0007669"/>
    <property type="project" value="UniProtKB-UniRule"/>
</dbReference>
<dbReference type="KEGG" id="phu:Phum_PHUM311130"/>
<dbReference type="STRING" id="121224.E0VMK1"/>
<evidence type="ECO:0000256" key="3">
    <source>
        <dbReference type="ARBA" id="ARBA00013819"/>
    </source>
</evidence>
<evidence type="ECO:0000313" key="12">
    <source>
        <dbReference type="EMBL" id="EEB14607.1"/>
    </source>
</evidence>
<dbReference type="GeneID" id="8235904"/>
<protein>
    <recommendedName>
        <fullName evidence="3 9">Eukaryotic translation initiation factor 2A</fullName>
        <shortName evidence="9">eIF-2A</shortName>
    </recommendedName>
</protein>
<feature type="region of interest" description="Disordered" evidence="10">
    <location>
        <begin position="478"/>
        <end position="510"/>
    </location>
</feature>
<evidence type="ECO:0000256" key="1">
    <source>
        <dbReference type="ARBA" id="ARBA00003993"/>
    </source>
</evidence>
<dbReference type="OMA" id="RCCAYSP"/>
<dbReference type="eggNOG" id="KOG2315">
    <property type="taxonomic scope" value="Eukaryota"/>
</dbReference>
<dbReference type="PANTHER" id="PTHR13227:SF0">
    <property type="entry name" value="EUKARYOTIC TRANSLATION INITIATION FACTOR 2A"/>
    <property type="match status" value="1"/>
</dbReference>
<dbReference type="RefSeq" id="XP_002427345.1">
    <property type="nucleotide sequence ID" value="XM_002427300.1"/>
</dbReference>
<sequence length="576" mass="64997">MLKLNNNFVLVRGSTGICLNYGPPGYDLVTGFTKDDSKYCKTMVFSPDGKYFAWINGSKVKIVSTSTWKIQAEIQRPKVSNIDFSPKGTFFVTWEPFTGGQPNQPGNPNLHIWKSETGELVRAFVHKKQIGWEPQWTRDEKICARLLNNDVLFYENCNFEGSVHKLNIAKVASFSLSPGSSPSYVLCHLPGNPGQPSFGRLFQYPKFDGTSSLANKSFFQADKVDMFWNNRGMEVLLMTSTDVDKTGASYYGKQTLHFISTKGETAMVMLGKEGPVYSVQWSPKSLEFCVVYELLIFGGFGNLRGTIELWDATNRKIISKVDAPDTTLLRWSPDGEHFMTATTAPRLREGNGFKIWHYSGSLLYERPWNKQEELWEVSWQTFPPNTFKEPVISFKTVEGIQPSHPQASKQAYRPPSARGKDNFRVHEGDDHGIGRQDCNRYFIPGVNVSKIDISIPFIEKPNNICPVSKNALKLKKKREAKKAKKEQVSDGGVSSTQNQNHTSNHYLGVTSTNGLVESDVTEDPEKLKKIKKIRSKLNEIAKLKNQQAAGRQLELNQVEKIKKEEELTKELNGLVL</sequence>
<dbReference type="GO" id="GO:0003743">
    <property type="term" value="F:translation initiation factor activity"/>
    <property type="evidence" value="ECO:0007669"/>
    <property type="project" value="UniProtKB-UniRule"/>
</dbReference>
<evidence type="ECO:0000256" key="5">
    <source>
        <dbReference type="ARBA" id="ARBA00022574"/>
    </source>
</evidence>
<feature type="compositionally biased region" description="Basic and acidic residues" evidence="10">
    <location>
        <begin position="418"/>
        <end position="431"/>
    </location>
</feature>
<evidence type="ECO:0000313" key="14">
    <source>
        <dbReference type="Proteomes" id="UP000009046"/>
    </source>
</evidence>
<reference evidence="12" key="1">
    <citation type="submission" date="2007-04" db="EMBL/GenBank/DDBJ databases">
        <title>Annotation of Pediculus humanus corporis strain USDA.</title>
        <authorList>
            <person name="Kirkness E."/>
            <person name="Hannick L."/>
            <person name="Hass B."/>
            <person name="Bruggner R."/>
            <person name="Lawson D."/>
            <person name="Bidwell S."/>
            <person name="Joardar V."/>
            <person name="Caler E."/>
            <person name="Walenz B."/>
            <person name="Inman J."/>
            <person name="Schobel S."/>
            <person name="Galinsky K."/>
            <person name="Amedeo P."/>
            <person name="Strausberg R."/>
        </authorList>
    </citation>
    <scope>NUCLEOTIDE SEQUENCE</scope>
    <source>
        <strain evidence="12">USDA</strain>
    </source>
</reference>
<dbReference type="InterPro" id="IPR013979">
    <property type="entry name" value="TIF_beta_prop-like"/>
</dbReference>
<dbReference type="PIRSF" id="PIRSF017222">
    <property type="entry name" value="eIF2A"/>
    <property type="match status" value="1"/>
</dbReference>
<dbReference type="SUPFAM" id="SSF82171">
    <property type="entry name" value="DPP6 N-terminal domain-like"/>
    <property type="match status" value="1"/>
</dbReference>
<dbReference type="InterPro" id="IPR011387">
    <property type="entry name" value="TIF2A"/>
</dbReference>
<comment type="function">
    <text evidence="1 9">Functions in the early steps of protein synthesis of a small number of specific mRNAs. Acts by directing the binding of methionyl-tRNAi to 40S ribosomal subunits. In contrast to the eIF-2 complex, it binds methionyl-tRNAi to 40S subunits in a codon-dependent manner, whereas the eIF-2 complex binds methionyl-tRNAi to 40S subunits in a GTP-dependent manner.</text>
</comment>
<name>E0VMK1_PEDHC</name>
<proteinExistence type="inferred from homology"/>
<organism>
    <name type="scientific">Pediculus humanus subsp. corporis</name>
    <name type="common">Body louse</name>
    <dbReference type="NCBI Taxonomy" id="121224"/>
    <lineage>
        <taxon>Eukaryota</taxon>
        <taxon>Metazoa</taxon>
        <taxon>Ecdysozoa</taxon>
        <taxon>Arthropoda</taxon>
        <taxon>Hexapoda</taxon>
        <taxon>Insecta</taxon>
        <taxon>Pterygota</taxon>
        <taxon>Neoptera</taxon>
        <taxon>Paraneoptera</taxon>
        <taxon>Psocodea</taxon>
        <taxon>Troctomorpha</taxon>
        <taxon>Phthiraptera</taxon>
        <taxon>Anoplura</taxon>
        <taxon>Pediculidae</taxon>
        <taxon>Pediculus</taxon>
    </lineage>
</organism>
<feature type="domain" description="Translation initiation factor beta propellor-like" evidence="11">
    <location>
        <begin position="216"/>
        <end position="292"/>
    </location>
</feature>
<dbReference type="GO" id="GO:0006417">
    <property type="term" value="P:regulation of translation"/>
    <property type="evidence" value="ECO:0007669"/>
    <property type="project" value="UniProtKB-KW"/>
</dbReference>
<evidence type="ECO:0000256" key="4">
    <source>
        <dbReference type="ARBA" id="ARBA00022540"/>
    </source>
</evidence>
<reference evidence="12" key="2">
    <citation type="submission" date="2007-04" db="EMBL/GenBank/DDBJ databases">
        <title>The genome of the human body louse.</title>
        <authorList>
            <consortium name="The Human Body Louse Genome Consortium"/>
            <person name="Kirkness E."/>
            <person name="Walenz B."/>
            <person name="Hass B."/>
            <person name="Bruggner R."/>
            <person name="Strausberg R."/>
        </authorList>
    </citation>
    <scope>NUCLEOTIDE SEQUENCE</scope>
    <source>
        <strain evidence="12">USDA</strain>
    </source>
</reference>
<dbReference type="GO" id="GO:0022627">
    <property type="term" value="C:cytosolic small ribosomal subunit"/>
    <property type="evidence" value="ECO:0007669"/>
    <property type="project" value="TreeGrafter"/>
</dbReference>
<dbReference type="EnsemblMetazoa" id="PHUM311130-RA">
    <property type="protein sequence ID" value="PHUM311130-PA"/>
    <property type="gene ID" value="PHUM311130"/>
</dbReference>
<dbReference type="InParanoid" id="E0VMK1"/>
<reference evidence="13" key="3">
    <citation type="submission" date="2020-05" db="UniProtKB">
        <authorList>
            <consortium name="EnsemblMetazoa"/>
        </authorList>
    </citation>
    <scope>IDENTIFICATION</scope>
    <source>
        <strain evidence="13">USDA</strain>
    </source>
</reference>
<evidence type="ECO:0000259" key="11">
    <source>
        <dbReference type="Pfam" id="PF08662"/>
    </source>
</evidence>
<dbReference type="PANTHER" id="PTHR13227">
    <property type="entry name" value="EUKARYOTIC TRANSLATION INITIATION FACTOR 2A"/>
    <property type="match status" value="1"/>
</dbReference>
<feature type="region of interest" description="Disordered" evidence="10">
    <location>
        <begin position="399"/>
        <end position="431"/>
    </location>
</feature>
<dbReference type="GO" id="GO:0043022">
    <property type="term" value="F:ribosome binding"/>
    <property type="evidence" value="ECO:0007669"/>
    <property type="project" value="UniProtKB-UniRule"/>
</dbReference>
<gene>
    <name evidence="13" type="primary">8235904</name>
    <name evidence="12" type="ORF">Phum_PHUM311130</name>
</gene>
<feature type="domain" description="Translation initiation factor beta propellor-like" evidence="11">
    <location>
        <begin position="294"/>
        <end position="377"/>
    </location>
</feature>
<evidence type="ECO:0000256" key="6">
    <source>
        <dbReference type="ARBA" id="ARBA00022737"/>
    </source>
</evidence>
<dbReference type="Proteomes" id="UP000009046">
    <property type="component" value="Unassembled WGS sequence"/>
</dbReference>
<dbReference type="OrthoDB" id="2194683at2759"/>
<evidence type="ECO:0000313" key="13">
    <source>
        <dbReference type="EnsemblMetazoa" id="PHUM311130-PA"/>
    </source>
</evidence>
<keyword evidence="5" id="KW-0853">WD repeat</keyword>
<dbReference type="FunCoup" id="E0VMK1">
    <property type="interactions" value="2179"/>
</dbReference>
<dbReference type="EMBL" id="AAZO01003610">
    <property type="status" value="NOT_ANNOTATED_CDS"/>
    <property type="molecule type" value="Genomic_DNA"/>
</dbReference>
<dbReference type="GO" id="GO:0003729">
    <property type="term" value="F:mRNA binding"/>
    <property type="evidence" value="ECO:0007669"/>
    <property type="project" value="TreeGrafter"/>
</dbReference>
<keyword evidence="6" id="KW-0677">Repeat</keyword>
<accession>E0VMK1</accession>
<dbReference type="EMBL" id="DS235313">
    <property type="protein sequence ID" value="EEB14607.1"/>
    <property type="molecule type" value="Genomic_DNA"/>
</dbReference>
<keyword evidence="7 9" id="KW-0810">Translation regulation</keyword>
<evidence type="ECO:0000256" key="7">
    <source>
        <dbReference type="ARBA" id="ARBA00022845"/>
    </source>
</evidence>
<dbReference type="Gene3D" id="2.130.10.10">
    <property type="entry name" value="YVTN repeat-like/Quinoprotein amine dehydrogenase"/>
    <property type="match status" value="2"/>
</dbReference>
<dbReference type="VEuPathDB" id="VectorBase:PHUM311130"/>
<evidence type="ECO:0000256" key="2">
    <source>
        <dbReference type="ARBA" id="ARBA00009573"/>
    </source>
</evidence>
<dbReference type="Pfam" id="PF08662">
    <property type="entry name" value="eIF2A"/>
    <property type="match status" value="2"/>
</dbReference>
<dbReference type="InterPro" id="IPR015943">
    <property type="entry name" value="WD40/YVTN_repeat-like_dom_sf"/>
</dbReference>
<dbReference type="HOGENOM" id="CLU_013809_1_0_1"/>
<comment type="similarity">
    <text evidence="2 9">Belongs to the WD repeat EIF2A family.</text>
</comment>
<evidence type="ECO:0000256" key="8">
    <source>
        <dbReference type="ARBA" id="ARBA00022917"/>
    </source>
</evidence>
<keyword evidence="8 9" id="KW-0648">Protein biosynthesis</keyword>
<dbReference type="AlphaFoldDB" id="E0VMK1"/>
<keyword evidence="14" id="KW-1185">Reference proteome</keyword>